<evidence type="ECO:0000313" key="3">
    <source>
        <dbReference type="EMBL" id="KAE8661858.1"/>
    </source>
</evidence>
<organism evidence="3 4">
    <name type="scientific">Hibiscus syriacus</name>
    <name type="common">Rose of Sharon</name>
    <dbReference type="NCBI Taxonomy" id="106335"/>
    <lineage>
        <taxon>Eukaryota</taxon>
        <taxon>Viridiplantae</taxon>
        <taxon>Streptophyta</taxon>
        <taxon>Embryophyta</taxon>
        <taxon>Tracheophyta</taxon>
        <taxon>Spermatophyta</taxon>
        <taxon>Magnoliopsida</taxon>
        <taxon>eudicotyledons</taxon>
        <taxon>Gunneridae</taxon>
        <taxon>Pentapetalae</taxon>
        <taxon>rosids</taxon>
        <taxon>malvids</taxon>
        <taxon>Malvales</taxon>
        <taxon>Malvaceae</taxon>
        <taxon>Malvoideae</taxon>
        <taxon>Hibiscus</taxon>
    </lineage>
</organism>
<dbReference type="PANTHER" id="PTHR31513:SF2">
    <property type="entry name" value="MRAZ"/>
    <property type="match status" value="1"/>
</dbReference>
<feature type="transmembrane region" description="Helical" evidence="2">
    <location>
        <begin position="175"/>
        <end position="197"/>
    </location>
</feature>
<evidence type="ECO:0000256" key="2">
    <source>
        <dbReference type="SAM" id="Phobius"/>
    </source>
</evidence>
<keyword evidence="2" id="KW-1133">Transmembrane helix</keyword>
<feature type="compositionally biased region" description="Basic and acidic residues" evidence="1">
    <location>
        <begin position="90"/>
        <end position="111"/>
    </location>
</feature>
<reference evidence="3" key="1">
    <citation type="submission" date="2019-09" db="EMBL/GenBank/DDBJ databases">
        <title>Draft genome information of white flower Hibiscus syriacus.</title>
        <authorList>
            <person name="Kim Y.-M."/>
        </authorList>
    </citation>
    <scope>NUCLEOTIDE SEQUENCE [LARGE SCALE GENOMIC DNA]</scope>
    <source>
        <strain evidence="3">YM2019G1</strain>
    </source>
</reference>
<dbReference type="PANTHER" id="PTHR31513">
    <property type="entry name" value="EPHRIN TYPE-B RECEPTOR"/>
    <property type="match status" value="1"/>
</dbReference>
<evidence type="ECO:0000313" key="4">
    <source>
        <dbReference type="Proteomes" id="UP000436088"/>
    </source>
</evidence>
<dbReference type="Proteomes" id="UP000436088">
    <property type="component" value="Unassembled WGS sequence"/>
</dbReference>
<evidence type="ECO:0000256" key="1">
    <source>
        <dbReference type="SAM" id="MobiDB-lite"/>
    </source>
</evidence>
<comment type="caution">
    <text evidence="3">The sequence shown here is derived from an EMBL/GenBank/DDBJ whole genome shotgun (WGS) entry which is preliminary data.</text>
</comment>
<feature type="transmembrane region" description="Helical" evidence="2">
    <location>
        <begin position="203"/>
        <end position="227"/>
    </location>
</feature>
<gene>
    <name evidence="3" type="ORF">F3Y22_tig00113722pilonHSYRG00177</name>
</gene>
<feature type="region of interest" description="Disordered" evidence="1">
    <location>
        <begin position="89"/>
        <end position="114"/>
    </location>
</feature>
<dbReference type="AlphaFoldDB" id="A0A6A2WNS2"/>
<keyword evidence="2" id="KW-0472">Membrane</keyword>
<accession>A0A6A2WNS2</accession>
<keyword evidence="2" id="KW-0812">Transmembrane</keyword>
<keyword evidence="4" id="KW-1185">Reference proteome</keyword>
<name>A0A6A2WNS2_HIBSY</name>
<proteinExistence type="predicted"/>
<sequence length="254" mass="28501">MFSSQYIPPTVWNRLVAGLNAQLRTVRHGSIRSALIPVVDWMASHGNSQLEFLRVKIELGWFQASASGYFQLGILVVIGDYLFHNLHQPDPSDRSNDEYPRKDAESTDKSLKQLQQSCPYPSHALSRRKVTGGISGGLINDSTLKSLEFKRDFFFPFSLLLHNTKPIGRQDSLQFLFTTILLADLAVTLLTCLQFYWMSLGAFLAVLLILPLSLLSPFPAGLSALFSKEPRRASHTRIYSLWNATSLSNIVSKL</sequence>
<dbReference type="EMBL" id="VEPZ02001718">
    <property type="protein sequence ID" value="KAE8661858.1"/>
    <property type="molecule type" value="Genomic_DNA"/>
</dbReference>
<protein>
    <submittedName>
        <fullName evidence="3">Uncharacterized protein</fullName>
    </submittedName>
</protein>